<feature type="compositionally biased region" description="Gly residues" evidence="3">
    <location>
        <begin position="129"/>
        <end position="138"/>
    </location>
</feature>
<dbReference type="GO" id="GO:0006520">
    <property type="term" value="P:amino acid metabolic process"/>
    <property type="evidence" value="ECO:0007669"/>
    <property type="project" value="TreeGrafter"/>
</dbReference>
<evidence type="ECO:0000256" key="4">
    <source>
        <dbReference type="SAM" id="Phobius"/>
    </source>
</evidence>
<feature type="transmembrane region" description="Helical" evidence="4">
    <location>
        <begin position="1073"/>
        <end position="1096"/>
    </location>
</feature>
<accession>A0A5C6PBB7</accession>
<feature type="compositionally biased region" description="Low complexity" evidence="3">
    <location>
        <begin position="223"/>
        <end position="246"/>
    </location>
</feature>
<feature type="compositionally biased region" description="Polar residues" evidence="3">
    <location>
        <begin position="363"/>
        <end position="374"/>
    </location>
</feature>
<feature type="compositionally biased region" description="Polar residues" evidence="3">
    <location>
        <begin position="205"/>
        <end position="222"/>
    </location>
</feature>
<dbReference type="CDD" id="cd00609">
    <property type="entry name" value="AAT_like"/>
    <property type="match status" value="1"/>
</dbReference>
<proteinExistence type="inferred from homology"/>
<feature type="transmembrane region" description="Helical" evidence="4">
    <location>
        <begin position="1029"/>
        <end position="1052"/>
    </location>
</feature>
<keyword evidence="8" id="KW-1185">Reference proteome</keyword>
<evidence type="ECO:0000313" key="8">
    <source>
        <dbReference type="Proteomes" id="UP000324091"/>
    </source>
</evidence>
<sequence length="1177" mass="131253">MDFRGRRHERGSNWTDPEIVELLQLWSDESVQIELESSLRNQRVFDRIAHILRERGIYRTGDQCREKIKKMKLEYRRIKDNLKMRSWKFYDVMDRVLANRPAITYSSLGGTVIAQQVFQNQGSPLDAHGPGGAPGGTFGPVSSGGFLFGQPPKPENPLDIKCEDVGDDMMNSGDSHPGMYYCSGDDQDNDGQSLMGPEDAVGRGESSTAARISPSGFSDLNIASSSTAASQDAAPPQSQDAPEQPQKLCRPLTSARQKKRHRGGKTLWDCGKSCGGQGRLDKALSCFLSWQQSAEERLLSLEEARLERELQEEERRERREERRAEQERQHELRLFGMLTEALVAVRQGTQTPAAQTTCAPSTMSSSSRPPLETLQAQSVSAEETPGSALPACAQPCETARSATPTGGETPNRSRYLSHRGNSIRQQQGILQEGFLLYSLDKFHETDKPDGIINLGTSENKLCHDLLHERLTRPDMLQLDPPLLQYPDWSGHQFLREEVAKFLTDYCCSPKPLKAENVVVMNGCASLFSCIASVICDPKDAILISTPFYGAITEHLGLYSDVKLYHIHLDCEASGEDGRLFHLTVDKLEEGLRRAEHEGFIVRGLVLMNPHNPLADIYTPKEMVGFLEFAKRNELHTIVDEVYMLSVFDESVTFDSVLSLESVPDPQRTHVMWGLGKDFAMAGIRVGTLYSESRDLVEAVAKLGAFHGVPGTTQRQVAQLLQDREWIDTQYLPRNRSRLKAAHSYVTGELRGLDVPYLDRSAAMFVWADLRKFLAEPSFEEELRLWRHFLKHKVVLSCGQAFSCSTPGWFRIVFSDQDRRLKLGMKRIKEALEEYKDQITVTDCYSIKDGGPGVRASGKDSDNAAIVGSTLPQGKSSDMLEEKDHTVQAGLGADELVLRDCQPSKPAEGLDSLIGTLRHQIRSSDWLEKNTPELSAGEDPEILDVFKALLERARKVSNGNDMKLLELGDHISRFRVCQSCVGLVGSLCVIYSVWTPFWLKGQGFWTTGNATETETSNNNDVIHALKAPRVFAVLSFLMALSTGGLCLVFALCWTSKTVLSYSNTRSLLMAGQALYPTTVLLLTMASTGFFFLLTWSLFTYQHREEIRQDFSSLGSSYWLGALGWVLLLVVEPIVFTAEQAVVPDILPDLEKAVELRRNFSQHKAAKSSFCASHCSGYS</sequence>
<dbReference type="InterPro" id="IPR044822">
    <property type="entry name" value="Myb_DNA-bind_4"/>
</dbReference>
<protein>
    <submittedName>
        <fullName evidence="7">1-aminocyclopropane-1-carboxylate synthase-like protein 1</fullName>
    </submittedName>
</protein>
<dbReference type="Pfam" id="PF13837">
    <property type="entry name" value="Myb_DNA-bind_4"/>
    <property type="match status" value="1"/>
</dbReference>
<evidence type="ECO:0000259" key="6">
    <source>
        <dbReference type="Pfam" id="PF13837"/>
    </source>
</evidence>
<feature type="domain" description="Aminotransferase class I/classII large" evidence="5">
    <location>
        <begin position="451"/>
        <end position="813"/>
    </location>
</feature>
<keyword evidence="4" id="KW-0472">Membrane</keyword>
<dbReference type="InterPro" id="IPR015421">
    <property type="entry name" value="PyrdxlP-dep_Trfase_major"/>
</dbReference>
<evidence type="ECO:0000313" key="7">
    <source>
        <dbReference type="EMBL" id="TWW75580.1"/>
    </source>
</evidence>
<dbReference type="FunFam" id="1.10.10.60:FF:000032">
    <property type="entry name" value="Zinc finger and SCAN domain-containing 20"/>
    <property type="match status" value="1"/>
</dbReference>
<dbReference type="InterPro" id="IPR004839">
    <property type="entry name" value="Aminotransferase_I/II_large"/>
</dbReference>
<feature type="transmembrane region" description="Helical" evidence="4">
    <location>
        <begin position="1116"/>
        <end position="1136"/>
    </location>
</feature>
<dbReference type="EMBL" id="RHFK02000005">
    <property type="protein sequence ID" value="TWW75580.1"/>
    <property type="molecule type" value="Genomic_DNA"/>
</dbReference>
<dbReference type="Pfam" id="PF00155">
    <property type="entry name" value="Aminotran_1_2"/>
    <property type="match status" value="1"/>
</dbReference>
<feature type="region of interest" description="Disordered" evidence="3">
    <location>
        <begin position="123"/>
        <end position="267"/>
    </location>
</feature>
<dbReference type="SUPFAM" id="SSF53383">
    <property type="entry name" value="PLP-dependent transferases"/>
    <property type="match status" value="1"/>
</dbReference>
<dbReference type="InterPro" id="IPR015422">
    <property type="entry name" value="PyrdxlP-dep_Trfase_small"/>
</dbReference>
<dbReference type="InterPro" id="IPR015424">
    <property type="entry name" value="PyrdxlP-dep_Trfase"/>
</dbReference>
<dbReference type="PROSITE" id="PS00105">
    <property type="entry name" value="AA_TRANSFER_CLASS_1"/>
    <property type="match status" value="1"/>
</dbReference>
<feature type="compositionally biased region" description="Low complexity" evidence="3">
    <location>
        <begin position="349"/>
        <end position="362"/>
    </location>
</feature>
<comment type="similarity">
    <text evidence="1">Belongs to the class-I pyridoxal-phosphate-dependent aminotransferase family.</text>
</comment>
<dbReference type="InterPro" id="IPR050478">
    <property type="entry name" value="Ethylene_sulfur-biosynth"/>
</dbReference>
<dbReference type="GO" id="GO:0008483">
    <property type="term" value="F:transaminase activity"/>
    <property type="evidence" value="ECO:0007669"/>
    <property type="project" value="TreeGrafter"/>
</dbReference>
<name>A0A5C6PBB7_9TELE</name>
<feature type="region of interest" description="Disordered" evidence="3">
    <location>
        <begin position="349"/>
        <end position="374"/>
    </location>
</feature>
<organism evidence="7 8">
    <name type="scientific">Takifugu flavidus</name>
    <name type="common">sansaifugu</name>
    <dbReference type="NCBI Taxonomy" id="433684"/>
    <lineage>
        <taxon>Eukaryota</taxon>
        <taxon>Metazoa</taxon>
        <taxon>Chordata</taxon>
        <taxon>Craniata</taxon>
        <taxon>Vertebrata</taxon>
        <taxon>Euteleostomi</taxon>
        <taxon>Actinopterygii</taxon>
        <taxon>Neopterygii</taxon>
        <taxon>Teleostei</taxon>
        <taxon>Neoteleostei</taxon>
        <taxon>Acanthomorphata</taxon>
        <taxon>Eupercaria</taxon>
        <taxon>Tetraodontiformes</taxon>
        <taxon>Tetradontoidea</taxon>
        <taxon>Tetraodontidae</taxon>
        <taxon>Takifugu</taxon>
    </lineage>
</organism>
<dbReference type="Proteomes" id="UP000324091">
    <property type="component" value="Chromosome 13"/>
</dbReference>
<evidence type="ECO:0000256" key="2">
    <source>
        <dbReference type="ARBA" id="ARBA00022898"/>
    </source>
</evidence>
<dbReference type="Gene3D" id="3.90.1150.10">
    <property type="entry name" value="Aspartate Aminotransferase, domain 1"/>
    <property type="match status" value="1"/>
</dbReference>
<comment type="caution">
    <text evidence="7">The sequence shown here is derived from an EMBL/GenBank/DDBJ whole genome shotgun (WGS) entry which is preliminary data.</text>
</comment>
<dbReference type="PANTHER" id="PTHR43795:SF17">
    <property type="entry name" value="1-AMINOCYCLOPROPANE-1-CARBOXYLATE SYNTHASE-LIKE PROTEIN 1"/>
    <property type="match status" value="1"/>
</dbReference>
<feature type="domain" description="Myb/SANT-like DNA-binding" evidence="6">
    <location>
        <begin position="12"/>
        <end position="95"/>
    </location>
</feature>
<keyword evidence="2" id="KW-0663">Pyridoxal phosphate</keyword>
<keyword evidence="4" id="KW-1133">Transmembrane helix</keyword>
<keyword evidence="4" id="KW-0812">Transmembrane</keyword>
<dbReference type="Gene3D" id="3.40.640.10">
    <property type="entry name" value="Type I PLP-dependent aspartate aminotransferase-like (Major domain)"/>
    <property type="match status" value="1"/>
</dbReference>
<dbReference type="InterPro" id="IPR004838">
    <property type="entry name" value="NHTrfase_class1_PyrdxlP-BS"/>
</dbReference>
<evidence type="ECO:0000256" key="3">
    <source>
        <dbReference type="SAM" id="MobiDB-lite"/>
    </source>
</evidence>
<gene>
    <name evidence="7" type="ORF">D4764_13G0002420</name>
</gene>
<dbReference type="PANTHER" id="PTHR43795">
    <property type="entry name" value="BIFUNCTIONAL ASPARTATE AMINOTRANSFERASE AND GLUTAMATE/ASPARTATE-PREPHENATE AMINOTRANSFERASE-RELATED"/>
    <property type="match status" value="1"/>
</dbReference>
<evidence type="ECO:0000259" key="5">
    <source>
        <dbReference type="Pfam" id="PF00155"/>
    </source>
</evidence>
<reference evidence="7 8" key="1">
    <citation type="submission" date="2019-04" db="EMBL/GenBank/DDBJ databases">
        <title>Chromosome genome assembly for Takifugu flavidus.</title>
        <authorList>
            <person name="Xiao S."/>
        </authorList>
    </citation>
    <scope>NUCLEOTIDE SEQUENCE [LARGE SCALE GENOMIC DNA]</scope>
    <source>
        <strain evidence="7">HTHZ2018</strain>
        <tissue evidence="7">Muscle</tissue>
    </source>
</reference>
<feature type="region of interest" description="Disordered" evidence="3">
    <location>
        <begin position="308"/>
        <end position="328"/>
    </location>
</feature>
<dbReference type="PRINTS" id="PR00753">
    <property type="entry name" value="ACCSYNTHASE"/>
</dbReference>
<dbReference type="Gene3D" id="1.10.10.60">
    <property type="entry name" value="Homeodomain-like"/>
    <property type="match status" value="1"/>
</dbReference>
<evidence type="ECO:0000256" key="1">
    <source>
        <dbReference type="ARBA" id="ARBA00007441"/>
    </source>
</evidence>
<dbReference type="AlphaFoldDB" id="A0A5C6PBB7"/>
<dbReference type="GO" id="GO:0030170">
    <property type="term" value="F:pyridoxal phosphate binding"/>
    <property type="evidence" value="ECO:0007669"/>
    <property type="project" value="InterPro"/>
</dbReference>